<feature type="transmembrane region" description="Helical" evidence="6">
    <location>
        <begin position="305"/>
        <end position="328"/>
    </location>
</feature>
<keyword evidence="2" id="KW-1003">Cell membrane</keyword>
<evidence type="ECO:0000256" key="1">
    <source>
        <dbReference type="ARBA" id="ARBA00004651"/>
    </source>
</evidence>
<feature type="transmembrane region" description="Helical" evidence="6">
    <location>
        <begin position="28"/>
        <end position="59"/>
    </location>
</feature>
<gene>
    <name evidence="8" type="ORF">GGQ61_003114</name>
</gene>
<feature type="transmembrane region" description="Helical" evidence="6">
    <location>
        <begin position="71"/>
        <end position="94"/>
    </location>
</feature>
<feature type="transmembrane region" description="Helical" evidence="6">
    <location>
        <begin position="374"/>
        <end position="392"/>
    </location>
</feature>
<reference evidence="8 9" key="1">
    <citation type="submission" date="2020-08" db="EMBL/GenBank/DDBJ databases">
        <title>Genomic Encyclopedia of Type Strains, Phase IV (KMG-IV): sequencing the most valuable type-strain genomes for metagenomic binning, comparative biology and taxonomic classification.</title>
        <authorList>
            <person name="Goeker M."/>
        </authorList>
    </citation>
    <scope>NUCLEOTIDE SEQUENCE [LARGE SCALE GENOMIC DNA]</scope>
    <source>
        <strain evidence="8 9">DSM 21793</strain>
    </source>
</reference>
<dbReference type="GO" id="GO:0022857">
    <property type="term" value="F:transmembrane transporter activity"/>
    <property type="evidence" value="ECO:0007669"/>
    <property type="project" value="InterPro"/>
</dbReference>
<evidence type="ECO:0000313" key="8">
    <source>
        <dbReference type="EMBL" id="MBB3892381.1"/>
    </source>
</evidence>
<dbReference type="PROSITE" id="PS50850">
    <property type="entry name" value="MFS"/>
    <property type="match status" value="1"/>
</dbReference>
<keyword evidence="3 6" id="KW-0812">Transmembrane</keyword>
<dbReference type="InterPro" id="IPR020846">
    <property type="entry name" value="MFS_dom"/>
</dbReference>
<comment type="subcellular location">
    <subcellularLocation>
        <location evidence="1">Cell membrane</location>
        <topology evidence="1">Multi-pass membrane protein</topology>
    </subcellularLocation>
</comment>
<dbReference type="Gene3D" id="1.20.1250.20">
    <property type="entry name" value="MFS general substrate transporter like domains"/>
    <property type="match status" value="1"/>
</dbReference>
<dbReference type="CDD" id="cd06173">
    <property type="entry name" value="MFS_MefA_like"/>
    <property type="match status" value="1"/>
</dbReference>
<dbReference type="AlphaFoldDB" id="A0A840A4J0"/>
<organism evidence="8 9">
    <name type="scientific">Phenylobacterium haematophilum</name>
    <dbReference type="NCBI Taxonomy" id="98513"/>
    <lineage>
        <taxon>Bacteria</taxon>
        <taxon>Pseudomonadati</taxon>
        <taxon>Pseudomonadota</taxon>
        <taxon>Alphaproteobacteria</taxon>
        <taxon>Caulobacterales</taxon>
        <taxon>Caulobacteraceae</taxon>
        <taxon>Phenylobacterium</taxon>
    </lineage>
</organism>
<dbReference type="Pfam" id="PF07690">
    <property type="entry name" value="MFS_1"/>
    <property type="match status" value="1"/>
</dbReference>
<dbReference type="PANTHER" id="PTHR23513:SF6">
    <property type="entry name" value="MAJOR FACILITATOR SUPERFAMILY ASSOCIATED DOMAIN-CONTAINING PROTEIN"/>
    <property type="match status" value="1"/>
</dbReference>
<evidence type="ECO:0000313" key="9">
    <source>
        <dbReference type="Proteomes" id="UP000530564"/>
    </source>
</evidence>
<accession>A0A840A4J0</accession>
<evidence type="ECO:0000259" key="7">
    <source>
        <dbReference type="PROSITE" id="PS50850"/>
    </source>
</evidence>
<dbReference type="EMBL" id="JACIDK010000004">
    <property type="protein sequence ID" value="MBB3892381.1"/>
    <property type="molecule type" value="Genomic_DNA"/>
</dbReference>
<feature type="transmembrane region" description="Helical" evidence="6">
    <location>
        <begin position="251"/>
        <end position="269"/>
    </location>
</feature>
<keyword evidence="5 6" id="KW-0472">Membrane</keyword>
<feature type="transmembrane region" description="Helical" evidence="6">
    <location>
        <begin position="281"/>
        <end position="299"/>
    </location>
</feature>
<feature type="transmembrane region" description="Helical" evidence="6">
    <location>
        <begin position="340"/>
        <end position="362"/>
    </location>
</feature>
<dbReference type="SUPFAM" id="SSF103473">
    <property type="entry name" value="MFS general substrate transporter"/>
    <property type="match status" value="1"/>
</dbReference>
<dbReference type="RefSeq" id="WP_183774518.1">
    <property type="nucleotide sequence ID" value="NZ_JACIDK010000004.1"/>
</dbReference>
<feature type="transmembrane region" description="Helical" evidence="6">
    <location>
        <begin position="218"/>
        <end position="239"/>
    </location>
</feature>
<keyword evidence="9" id="KW-1185">Reference proteome</keyword>
<protein>
    <submittedName>
        <fullName evidence="8">MFS family permease</fullName>
    </submittedName>
</protein>
<evidence type="ECO:0000256" key="4">
    <source>
        <dbReference type="ARBA" id="ARBA00022989"/>
    </source>
</evidence>
<evidence type="ECO:0000256" key="6">
    <source>
        <dbReference type="SAM" id="Phobius"/>
    </source>
</evidence>
<dbReference type="InterPro" id="IPR036259">
    <property type="entry name" value="MFS_trans_sf"/>
</dbReference>
<sequence length="405" mass="40451">MNSAFQRLWAAQAISAFGARITREGLPIMAVIALGAQAAVLGALAAVASGAALVAALGGAPYVDRARRRPVLIWADLLRAALLVSIPLAAALGVLGLPQLFVVAALTAAISAIFEMASHAYLPTLVEREGLVAANSRLAATDATAEVGGPALAGLLFQWLSAPIAVAVNAATYGASALWLATIKTPEPAPFNGPRENWGREFTTGLRMAWTDRRVRPLLVMESAQGLFGGVFSALYVLFAIRTLGLSPSMLGLAIAAGGAGALAGAALAPRLALRLGHGPAILAALTGAGLAVLITPFAPASPTAGLATLVVSQLIGDALAVAGVILAASLRQAMVPQAALARVSGAFLAGPGAMAVLGALGGGALGAAVGPRTALLIAALGFVALPLIGALSPLRNLREIDAVD</sequence>
<name>A0A840A4J0_9CAUL</name>
<proteinExistence type="predicted"/>
<evidence type="ECO:0000256" key="3">
    <source>
        <dbReference type="ARBA" id="ARBA00022692"/>
    </source>
</evidence>
<evidence type="ECO:0000256" key="2">
    <source>
        <dbReference type="ARBA" id="ARBA00022475"/>
    </source>
</evidence>
<dbReference type="PANTHER" id="PTHR23513">
    <property type="entry name" value="INTEGRAL MEMBRANE EFFLUX PROTEIN-RELATED"/>
    <property type="match status" value="1"/>
</dbReference>
<dbReference type="Proteomes" id="UP000530564">
    <property type="component" value="Unassembled WGS sequence"/>
</dbReference>
<keyword evidence="4 6" id="KW-1133">Transmembrane helix</keyword>
<dbReference type="InterPro" id="IPR011701">
    <property type="entry name" value="MFS"/>
</dbReference>
<evidence type="ECO:0000256" key="5">
    <source>
        <dbReference type="ARBA" id="ARBA00023136"/>
    </source>
</evidence>
<feature type="domain" description="Major facilitator superfamily (MFS) profile" evidence="7">
    <location>
        <begin position="214"/>
        <end position="405"/>
    </location>
</feature>
<comment type="caution">
    <text evidence="8">The sequence shown here is derived from an EMBL/GenBank/DDBJ whole genome shotgun (WGS) entry which is preliminary data.</text>
</comment>
<dbReference type="GO" id="GO:0005886">
    <property type="term" value="C:plasma membrane"/>
    <property type="evidence" value="ECO:0007669"/>
    <property type="project" value="UniProtKB-SubCell"/>
</dbReference>